<evidence type="ECO:0000256" key="1">
    <source>
        <dbReference type="ARBA" id="ARBA00004651"/>
    </source>
</evidence>
<keyword evidence="2" id="KW-1003">Cell membrane</keyword>
<reference evidence="8 9" key="1">
    <citation type="submission" date="2014-05" db="EMBL/GenBank/DDBJ databases">
        <authorList>
            <person name="Daugherty S.C."/>
            <person name="Tallon L.J."/>
            <person name="Sadzewicz L."/>
            <person name="Kilian M."/>
            <person name="Tettelin H."/>
        </authorList>
    </citation>
    <scope>NUCLEOTIDE SEQUENCE [LARGE SCALE GENOMIC DNA]</scope>
    <source>
        <strain evidence="8 9">SK629</strain>
    </source>
</reference>
<evidence type="ECO:0000256" key="3">
    <source>
        <dbReference type="ARBA" id="ARBA00022692"/>
    </source>
</evidence>
<comment type="subcellular location">
    <subcellularLocation>
        <location evidence="1">Cell membrane</location>
        <topology evidence="1">Multi-pass membrane protein</topology>
    </subcellularLocation>
</comment>
<sequence>MRYLHIKLLRDLRQNWQQFFSVFLMSLLSVLIFVGLQGAWHGLEKSLESYLKQSELPVVWVQARQIDESKIKQVEQLFSVEKVISKKKGFANIVRLDKTDGRINLETITDNQLVTVTEGSPFFEGKQDSIWIDGNYAKKNHLQIGDSISISSRGKQIDLEIVGFVQATDKIYFTGSMEYIAPNPDNDAYGYIADNEIAKGILGLSSDNALEIYGSKVDLRGDLESIFGGDLVSYQNQKSLTEISEATDRVGQIRNLSYLFSFIFILLAILAMFTTIQRLIDGQTKEIAVLKALGFSNQAISLHYILFGLVVSLLGSFAGFAISPLMSWFVLETQKSMFTLPNWQISYSSSSIVVGIVVIIICVLAAYLASRESARGLPAIFLRGKEKLAKSVFVERFSSIWQRISYPSRWAIRDASFNRIRVLMGIVGVAGSMMLLIAGIGMPVSMNHLVDKAYNEDFSYSKRLTVADYTTSKSRYGGQGVQISQAHFNPDDGYNRLLIIFDDGDMIQAKTESADSLKDDGLYVTRSFARLAGIKVGDFLNVTPYQDGHTYKFEVKGIVTSETNQGAYLHARVFEKAGGDFTPHTLLVGSEVDQDTIKQDKGVLSVIEKGSQEKNAYDFVASLMSVFLMIIGFALLLVIIVLYNLGSLNFVERMRDYATLQVLGFSNQYLQMLTLFETILTTFIGWLVGIPLGIWFLKEYVATFSTIRIEYTAYVSMYVLAFATLLVWFTSLGTAYFISLRMRKIDMISALKGVD</sequence>
<feature type="transmembrane region" description="Helical" evidence="6">
    <location>
        <begin position="345"/>
        <end position="369"/>
    </location>
</feature>
<accession>A0A081PS22</accession>
<dbReference type="PANTHER" id="PTHR30287">
    <property type="entry name" value="MEMBRANE COMPONENT OF PREDICTED ABC SUPERFAMILY METABOLITE UPTAKE TRANSPORTER"/>
    <property type="match status" value="1"/>
</dbReference>
<dbReference type="Proteomes" id="UP000028090">
    <property type="component" value="Unassembled WGS sequence"/>
</dbReference>
<dbReference type="Pfam" id="PF02687">
    <property type="entry name" value="FtsX"/>
    <property type="match status" value="2"/>
</dbReference>
<feature type="transmembrane region" description="Helical" evidence="6">
    <location>
        <begin position="20"/>
        <end position="40"/>
    </location>
</feature>
<feature type="domain" description="ABC3 transporter permease C-terminal" evidence="7">
    <location>
        <begin position="259"/>
        <end position="374"/>
    </location>
</feature>
<dbReference type="EMBL" id="JPFU01000016">
    <property type="protein sequence ID" value="KEQ33495.1"/>
    <property type="molecule type" value="Genomic_DNA"/>
</dbReference>
<dbReference type="AlphaFoldDB" id="A0A081PS22"/>
<organism evidence="8 9">
    <name type="scientific">Streptococcus mitis</name>
    <dbReference type="NCBI Taxonomy" id="28037"/>
    <lineage>
        <taxon>Bacteria</taxon>
        <taxon>Bacillati</taxon>
        <taxon>Bacillota</taxon>
        <taxon>Bacilli</taxon>
        <taxon>Lactobacillales</taxon>
        <taxon>Streptococcaceae</taxon>
        <taxon>Streptococcus</taxon>
        <taxon>Streptococcus mitis group</taxon>
    </lineage>
</organism>
<keyword evidence="3 6" id="KW-0812">Transmembrane</keyword>
<feature type="transmembrane region" description="Helical" evidence="6">
    <location>
        <begin position="717"/>
        <end position="738"/>
    </location>
</feature>
<evidence type="ECO:0000256" key="4">
    <source>
        <dbReference type="ARBA" id="ARBA00022989"/>
    </source>
</evidence>
<comment type="caution">
    <text evidence="8">The sequence shown here is derived from an EMBL/GenBank/DDBJ whole genome shotgun (WGS) entry which is preliminary data.</text>
</comment>
<evidence type="ECO:0000256" key="6">
    <source>
        <dbReference type="SAM" id="Phobius"/>
    </source>
</evidence>
<feature type="transmembrane region" description="Helical" evidence="6">
    <location>
        <begin position="675"/>
        <end position="697"/>
    </location>
</feature>
<feature type="transmembrane region" description="Helical" evidence="6">
    <location>
        <begin position="619"/>
        <end position="645"/>
    </location>
</feature>
<dbReference type="InterPro" id="IPR038766">
    <property type="entry name" value="Membrane_comp_ABC_pdt"/>
</dbReference>
<feature type="domain" description="ABC3 transporter permease C-terminal" evidence="7">
    <location>
        <begin position="629"/>
        <end position="746"/>
    </location>
</feature>
<protein>
    <submittedName>
        <fullName evidence="8">FtsX-like permease family protein</fullName>
    </submittedName>
</protein>
<feature type="transmembrane region" description="Helical" evidence="6">
    <location>
        <begin position="301"/>
        <end position="325"/>
    </location>
</feature>
<dbReference type="InterPro" id="IPR003838">
    <property type="entry name" value="ABC3_permease_C"/>
</dbReference>
<evidence type="ECO:0000313" key="9">
    <source>
        <dbReference type="Proteomes" id="UP000028090"/>
    </source>
</evidence>
<evidence type="ECO:0000259" key="7">
    <source>
        <dbReference type="Pfam" id="PF02687"/>
    </source>
</evidence>
<keyword evidence="4 6" id="KW-1133">Transmembrane helix</keyword>
<dbReference type="RefSeq" id="WP_042901841.1">
    <property type="nucleotide sequence ID" value="NZ_JPFU01000016.1"/>
</dbReference>
<name>A0A081PS22_STRMT</name>
<feature type="transmembrane region" description="Helical" evidence="6">
    <location>
        <begin position="422"/>
        <end position="442"/>
    </location>
</feature>
<evidence type="ECO:0000256" key="5">
    <source>
        <dbReference type="ARBA" id="ARBA00023136"/>
    </source>
</evidence>
<dbReference type="OrthoDB" id="5137249at2"/>
<proteinExistence type="predicted"/>
<gene>
    <name evidence="8" type="ORF">SK629_2144</name>
</gene>
<keyword evidence="5 6" id="KW-0472">Membrane</keyword>
<dbReference type="GO" id="GO:0005886">
    <property type="term" value="C:plasma membrane"/>
    <property type="evidence" value="ECO:0007669"/>
    <property type="project" value="UniProtKB-SubCell"/>
</dbReference>
<dbReference type="PATRIC" id="fig|28037.95.peg.2073"/>
<dbReference type="PANTHER" id="PTHR30287:SF1">
    <property type="entry name" value="INNER MEMBRANE PROTEIN"/>
    <property type="match status" value="1"/>
</dbReference>
<evidence type="ECO:0000256" key="2">
    <source>
        <dbReference type="ARBA" id="ARBA00022475"/>
    </source>
</evidence>
<feature type="transmembrane region" description="Helical" evidence="6">
    <location>
        <begin position="258"/>
        <end position="280"/>
    </location>
</feature>
<evidence type="ECO:0000313" key="8">
    <source>
        <dbReference type="EMBL" id="KEQ33495.1"/>
    </source>
</evidence>